<accession>A0A5N6LHP8</accession>
<evidence type="ECO:0000313" key="3">
    <source>
        <dbReference type="EMBL" id="KAD1696712.1"/>
    </source>
</evidence>
<name>A0A5N6LHP8_9ASTR</name>
<evidence type="ECO:0000256" key="2">
    <source>
        <dbReference type="SAM" id="Phobius"/>
    </source>
</evidence>
<evidence type="ECO:0000256" key="1">
    <source>
        <dbReference type="SAM" id="MobiDB-lite"/>
    </source>
</evidence>
<dbReference type="PANTHER" id="PTHR34291">
    <property type="entry name" value="HYDROXYPROLINE-RICH GLYCOPROTEIN FAMILY PROTEIN"/>
    <property type="match status" value="1"/>
</dbReference>
<dbReference type="AlphaFoldDB" id="A0A5N6LHP8"/>
<organism evidence="3 4">
    <name type="scientific">Mikania micrantha</name>
    <name type="common">bitter vine</name>
    <dbReference type="NCBI Taxonomy" id="192012"/>
    <lineage>
        <taxon>Eukaryota</taxon>
        <taxon>Viridiplantae</taxon>
        <taxon>Streptophyta</taxon>
        <taxon>Embryophyta</taxon>
        <taxon>Tracheophyta</taxon>
        <taxon>Spermatophyta</taxon>
        <taxon>Magnoliopsida</taxon>
        <taxon>eudicotyledons</taxon>
        <taxon>Gunneridae</taxon>
        <taxon>Pentapetalae</taxon>
        <taxon>asterids</taxon>
        <taxon>campanulids</taxon>
        <taxon>Asterales</taxon>
        <taxon>Asteraceae</taxon>
        <taxon>Asteroideae</taxon>
        <taxon>Heliantheae alliance</taxon>
        <taxon>Eupatorieae</taxon>
        <taxon>Mikania</taxon>
    </lineage>
</organism>
<feature type="region of interest" description="Disordered" evidence="1">
    <location>
        <begin position="62"/>
        <end position="87"/>
    </location>
</feature>
<comment type="caution">
    <text evidence="3">The sequence shown here is derived from an EMBL/GenBank/DDBJ whole genome shotgun (WGS) entry which is preliminary data.</text>
</comment>
<dbReference type="OrthoDB" id="1936969at2759"/>
<dbReference type="PANTHER" id="PTHR34291:SF9">
    <property type="entry name" value="HYDROXYPROLINE-RICH GLYCOPROTEIN FAMILY PROTEIN"/>
    <property type="match status" value="1"/>
</dbReference>
<dbReference type="InterPro" id="IPR037699">
    <property type="entry name" value="At5g65660-like"/>
</dbReference>
<reference evidence="3 4" key="1">
    <citation type="submission" date="2019-05" db="EMBL/GenBank/DDBJ databases">
        <title>Mikania micrantha, genome provides insights into the molecular mechanism of rapid growth.</title>
        <authorList>
            <person name="Liu B."/>
        </authorList>
    </citation>
    <scope>NUCLEOTIDE SEQUENCE [LARGE SCALE GENOMIC DNA]</scope>
    <source>
        <strain evidence="3">NLD-2019</strain>
        <tissue evidence="3">Leaf</tissue>
    </source>
</reference>
<sequence>MEAPYYAPPQQHTGSSGLTIGFPLGTGLLLLVVIIVSGIMSCCYHWDKLRHLRGQISDHDHHYHHHHHHHHSVDSPSKLKPTYSDNKRDGDQSLLVIMAGDQLPRFIAMPCPCEPLRSKEKFVRDEIQTPPTPPHVVIPMD</sequence>
<protein>
    <recommendedName>
        <fullName evidence="5">Hydroxyproline-rich glycoprotein family protein</fullName>
    </recommendedName>
</protein>
<keyword evidence="2" id="KW-0472">Membrane</keyword>
<keyword evidence="2" id="KW-1133">Transmembrane helix</keyword>
<evidence type="ECO:0000313" key="4">
    <source>
        <dbReference type="Proteomes" id="UP000326396"/>
    </source>
</evidence>
<proteinExistence type="predicted"/>
<keyword evidence="2" id="KW-0812">Transmembrane</keyword>
<gene>
    <name evidence="3" type="ORF">E3N88_42446</name>
</gene>
<evidence type="ECO:0008006" key="5">
    <source>
        <dbReference type="Google" id="ProtNLM"/>
    </source>
</evidence>
<feature type="transmembrane region" description="Helical" evidence="2">
    <location>
        <begin position="20"/>
        <end position="46"/>
    </location>
</feature>
<dbReference type="Proteomes" id="UP000326396">
    <property type="component" value="Unassembled WGS sequence"/>
</dbReference>
<feature type="compositionally biased region" description="Basic residues" evidence="1">
    <location>
        <begin position="62"/>
        <end position="71"/>
    </location>
</feature>
<dbReference type="EMBL" id="SZYD01000571">
    <property type="protein sequence ID" value="KAD1696712.1"/>
    <property type="molecule type" value="Genomic_DNA"/>
</dbReference>
<keyword evidence="4" id="KW-1185">Reference proteome</keyword>